<dbReference type="CDD" id="cd00913">
    <property type="entry name" value="PCD_DCoH_subfamily_a"/>
    <property type="match status" value="1"/>
</dbReference>
<dbReference type="HAMAP" id="MF_00434">
    <property type="entry name" value="Pterin_4_alpha"/>
    <property type="match status" value="1"/>
</dbReference>
<protein>
    <recommendedName>
        <fullName evidence="4">Putative pterin-4-alpha-carbinolamine dehydratase</fullName>
        <shortName evidence="4">PHS</shortName>
        <ecNumber evidence="4">4.2.1.96</ecNumber>
    </recommendedName>
    <alternativeName>
        <fullName evidence="4">4-alpha-hydroxy-tetrahydropterin dehydratase</fullName>
    </alternativeName>
    <alternativeName>
        <fullName evidence="4">Pterin carbinolamine dehydratase</fullName>
        <shortName evidence="4">PCD</shortName>
    </alternativeName>
</protein>
<dbReference type="NCBIfam" id="NF002016">
    <property type="entry name" value="PRK00823.1-1"/>
    <property type="match status" value="1"/>
</dbReference>
<dbReference type="InterPro" id="IPR050376">
    <property type="entry name" value="Pterin-4-alpha-carb_dehyd"/>
</dbReference>
<evidence type="ECO:0000256" key="1">
    <source>
        <dbReference type="ARBA" id="ARBA00001554"/>
    </source>
</evidence>
<dbReference type="InterPro" id="IPR036428">
    <property type="entry name" value="PCD_sf"/>
</dbReference>
<dbReference type="EC" id="4.2.1.96" evidence="4"/>
<dbReference type="PANTHER" id="PTHR42805:SF1">
    <property type="entry name" value="PTERIN-4-ALPHA-CARBINOLAMINE DEHYDRATASE-RELATED"/>
    <property type="match status" value="1"/>
</dbReference>
<accession>A0ABP9ZQA0</accession>
<dbReference type="PANTHER" id="PTHR42805">
    <property type="entry name" value="PTERIN-4-ALPHA-CARBINOLAMINE DEHYDRATASE-RELATED"/>
    <property type="match status" value="1"/>
</dbReference>
<proteinExistence type="inferred from homology"/>
<dbReference type="Proteomes" id="UP001486808">
    <property type="component" value="Unassembled WGS sequence"/>
</dbReference>
<name>A0ABP9ZQA0_9GAMM</name>
<reference evidence="5 6" key="1">
    <citation type="submission" date="2024-04" db="EMBL/GenBank/DDBJ databases">
        <title>Draft genome sequence of Halopseudomonas sabulinigri NBRC 116187.</title>
        <authorList>
            <person name="Miyakawa T."/>
            <person name="Kusuya Y."/>
            <person name="Miura T."/>
        </authorList>
    </citation>
    <scope>NUCLEOTIDE SEQUENCE [LARGE SCALE GENOMIC DNA]</scope>
    <source>
        <strain evidence="5 6">4NH20-0042</strain>
    </source>
</reference>
<keyword evidence="3 4" id="KW-0456">Lyase</keyword>
<comment type="similarity">
    <text evidence="2 4">Belongs to the pterin-4-alpha-carbinolamine dehydratase family.</text>
</comment>
<evidence type="ECO:0000256" key="4">
    <source>
        <dbReference type="HAMAP-Rule" id="MF_00434"/>
    </source>
</evidence>
<evidence type="ECO:0000256" key="2">
    <source>
        <dbReference type="ARBA" id="ARBA00006472"/>
    </source>
</evidence>
<keyword evidence="6" id="KW-1185">Reference proteome</keyword>
<comment type="caution">
    <text evidence="5">The sequence shown here is derived from an EMBL/GenBank/DDBJ whole genome shotgun (WGS) entry which is preliminary data.</text>
</comment>
<dbReference type="EMBL" id="BAABWD010000002">
    <property type="protein sequence ID" value="GAA6131641.1"/>
    <property type="molecule type" value="Genomic_DNA"/>
</dbReference>
<dbReference type="Gene3D" id="3.30.1360.20">
    <property type="entry name" value="Transcriptional coactivator/pterin dehydratase"/>
    <property type="match status" value="1"/>
</dbReference>
<evidence type="ECO:0000256" key="3">
    <source>
        <dbReference type="ARBA" id="ARBA00023239"/>
    </source>
</evidence>
<dbReference type="InterPro" id="IPR001533">
    <property type="entry name" value="Pterin_deHydtase"/>
</dbReference>
<comment type="catalytic activity">
    <reaction evidence="1 4">
        <text>(4aS,6R)-4a-hydroxy-L-erythro-5,6,7,8-tetrahydrobiopterin = (6R)-L-erythro-6,7-dihydrobiopterin + H2O</text>
        <dbReference type="Rhea" id="RHEA:11920"/>
        <dbReference type="ChEBI" id="CHEBI:15377"/>
        <dbReference type="ChEBI" id="CHEBI:15642"/>
        <dbReference type="ChEBI" id="CHEBI:43120"/>
        <dbReference type="EC" id="4.2.1.96"/>
    </reaction>
</comment>
<dbReference type="SUPFAM" id="SSF55248">
    <property type="entry name" value="PCD-like"/>
    <property type="match status" value="1"/>
</dbReference>
<gene>
    <name evidence="5" type="ORF">NBRC116187_20010</name>
</gene>
<evidence type="ECO:0000313" key="5">
    <source>
        <dbReference type="EMBL" id="GAA6131641.1"/>
    </source>
</evidence>
<sequence length="134" mass="14717">MSARHSGSSASLLNITRNYLESMMTDLASEALDTNQSAASQLPTEHVSALLRGLPGWLLKKVDGVERIEKVYSFKDFSQALAFTNQVGALAEQEDHHPALLTEWGQVTVGWWSHSLGGLHRNDLIMAARTDQLA</sequence>
<organism evidence="5 6">
    <name type="scientific">Halopseudomonas sabulinigri</name>
    <dbReference type="NCBI Taxonomy" id="472181"/>
    <lineage>
        <taxon>Bacteria</taxon>
        <taxon>Pseudomonadati</taxon>
        <taxon>Pseudomonadota</taxon>
        <taxon>Gammaproteobacteria</taxon>
        <taxon>Pseudomonadales</taxon>
        <taxon>Pseudomonadaceae</taxon>
        <taxon>Halopseudomonas</taxon>
    </lineage>
</organism>
<dbReference type="Pfam" id="PF01329">
    <property type="entry name" value="Pterin_4a"/>
    <property type="match status" value="1"/>
</dbReference>
<evidence type="ECO:0000313" key="6">
    <source>
        <dbReference type="Proteomes" id="UP001486808"/>
    </source>
</evidence>